<dbReference type="EMBL" id="BCMY01000018">
    <property type="protein sequence ID" value="GAQ45921.1"/>
    <property type="molecule type" value="Genomic_DNA"/>
</dbReference>
<sequence length="165" mass="18393">MLSPPNLQYAFTLHVELAPALHFGQTTCGDRRFIPITGGSVTGPKLNGKIVPYSGGDWNAVRSDDVVHVYARYSIQADDGTLIGIINEGYGRASPETMKSVFVDDDPSLVLTRNESTNWYTRTIPRFEVGVENKQHQWLERTVFLGDLKPPVKAGWVEIDVFEVL</sequence>
<dbReference type="HAMAP" id="MF_00775">
    <property type="entry name" value="UPF0311"/>
    <property type="match status" value="1"/>
</dbReference>
<dbReference type="InterPro" id="IPR020915">
    <property type="entry name" value="UPF0311"/>
</dbReference>
<dbReference type="OMA" id="TNEGYGR"/>
<dbReference type="Proteomes" id="UP000068243">
    <property type="component" value="Unassembled WGS sequence"/>
</dbReference>
<protein>
    <submittedName>
        <fullName evidence="1">Uncharacterized protein</fullName>
    </submittedName>
</protein>
<accession>A0A124BYL1</accession>
<dbReference type="OrthoDB" id="4491196at2759"/>
<dbReference type="PANTHER" id="PTHR37315">
    <property type="entry name" value="UPF0311 PROTEIN BLR7842"/>
    <property type="match status" value="1"/>
</dbReference>
<organism evidence="1 2">
    <name type="scientific">Aspergillus niger</name>
    <dbReference type="NCBI Taxonomy" id="5061"/>
    <lineage>
        <taxon>Eukaryota</taxon>
        <taxon>Fungi</taxon>
        <taxon>Dikarya</taxon>
        <taxon>Ascomycota</taxon>
        <taxon>Pezizomycotina</taxon>
        <taxon>Eurotiomycetes</taxon>
        <taxon>Eurotiomycetidae</taxon>
        <taxon>Eurotiales</taxon>
        <taxon>Aspergillaceae</taxon>
        <taxon>Aspergillus</taxon>
        <taxon>Aspergillus subgen. Circumdati</taxon>
    </lineage>
</organism>
<reference evidence="2" key="1">
    <citation type="journal article" date="2016" name="Genome Announc.">
        <title>Draft genome sequence of Aspergillus niger strain An76.</title>
        <authorList>
            <person name="Gong W."/>
            <person name="Cheng Z."/>
            <person name="Zhang H."/>
            <person name="Liu L."/>
            <person name="Gao P."/>
            <person name="Wang L."/>
        </authorList>
    </citation>
    <scope>NUCLEOTIDE SEQUENCE [LARGE SCALE GENOMIC DNA]</scope>
    <source>
        <strain evidence="2">An76</strain>
    </source>
</reference>
<gene>
    <name evidence="1" type="ORF">ABL_08582</name>
</gene>
<dbReference type="Gene3D" id="2.40.160.20">
    <property type="match status" value="1"/>
</dbReference>
<proteinExistence type="inferred from homology"/>
<dbReference type="Pfam" id="PF11578">
    <property type="entry name" value="DUF3237"/>
    <property type="match status" value="1"/>
</dbReference>
<dbReference type="AlphaFoldDB" id="A0A124BYL1"/>
<dbReference type="PANTHER" id="PTHR37315:SF1">
    <property type="entry name" value="UPF0311 PROTEIN BLR7842"/>
    <property type="match status" value="1"/>
</dbReference>
<comment type="caution">
    <text evidence="1">The sequence shown here is derived from an EMBL/GenBank/DDBJ whole genome shotgun (WGS) entry which is preliminary data.</text>
</comment>
<evidence type="ECO:0000313" key="1">
    <source>
        <dbReference type="EMBL" id="GAQ45921.1"/>
    </source>
</evidence>
<evidence type="ECO:0000313" key="2">
    <source>
        <dbReference type="Proteomes" id="UP000068243"/>
    </source>
</evidence>
<name>A0A124BYL1_ASPNG</name>